<dbReference type="SUPFAM" id="SSF55315">
    <property type="entry name" value="L30e-like"/>
    <property type="match status" value="1"/>
</dbReference>
<name>A0ABS4MDI6_9LACO</name>
<accession>A0ABS4MDI6</accession>
<evidence type="ECO:0000313" key="2">
    <source>
        <dbReference type="EMBL" id="MBP2057716.1"/>
    </source>
</evidence>
<organism evidence="2 3">
    <name type="scientific">Lactobacillus colini</name>
    <dbReference type="NCBI Taxonomy" id="1819254"/>
    <lineage>
        <taxon>Bacteria</taxon>
        <taxon>Bacillati</taxon>
        <taxon>Bacillota</taxon>
        <taxon>Bacilli</taxon>
        <taxon>Lactobacillales</taxon>
        <taxon>Lactobacillaceae</taxon>
        <taxon>Lactobacillus</taxon>
    </lineage>
</organism>
<keyword evidence="3" id="KW-1185">Reference proteome</keyword>
<dbReference type="Gene3D" id="3.30.1330.30">
    <property type="match status" value="1"/>
</dbReference>
<dbReference type="Pfam" id="PF01248">
    <property type="entry name" value="Ribosomal_L7Ae"/>
    <property type="match status" value="1"/>
</dbReference>
<gene>
    <name evidence="2" type="ORF">J2Z60_000888</name>
</gene>
<protein>
    <submittedName>
        <fullName evidence="2">Ribosomal protein L7Ae-like RNA K-turn-binding protein</fullName>
    </submittedName>
</protein>
<dbReference type="Proteomes" id="UP001519292">
    <property type="component" value="Unassembled WGS sequence"/>
</dbReference>
<feature type="domain" description="Ribosomal protein eL8/eL30/eS12/Gadd45" evidence="1">
    <location>
        <begin position="11"/>
        <end position="94"/>
    </location>
</feature>
<dbReference type="RefSeq" id="WP_209686460.1">
    <property type="nucleotide sequence ID" value="NZ_JAGGLU010000004.1"/>
</dbReference>
<reference evidence="2 3" key="1">
    <citation type="submission" date="2021-03" db="EMBL/GenBank/DDBJ databases">
        <title>Genomic Encyclopedia of Type Strains, Phase IV (KMG-IV): sequencing the most valuable type-strain genomes for metagenomic binning, comparative biology and taxonomic classification.</title>
        <authorList>
            <person name="Goeker M."/>
        </authorList>
    </citation>
    <scope>NUCLEOTIDE SEQUENCE [LARGE SCALE GENOMIC DNA]</scope>
    <source>
        <strain evidence="2 3">DSM 101872</strain>
    </source>
</reference>
<dbReference type="InterPro" id="IPR029064">
    <property type="entry name" value="Ribosomal_eL30-like_sf"/>
</dbReference>
<sequence length="103" mass="11472">MQSDKLVLNFLGLTQRAGKLISGFDAVKLGLIHRKLKIIFIASDLSKNTRDKLEFLNRKQKIFVCDLFTADQLTSALGKKRKIVAIADPGFSQAIIKKLNKGV</sequence>
<comment type="caution">
    <text evidence="2">The sequence shown here is derived from an EMBL/GenBank/DDBJ whole genome shotgun (WGS) entry which is preliminary data.</text>
</comment>
<evidence type="ECO:0000313" key="3">
    <source>
        <dbReference type="Proteomes" id="UP001519292"/>
    </source>
</evidence>
<dbReference type="EMBL" id="JAGGLU010000004">
    <property type="protein sequence ID" value="MBP2057716.1"/>
    <property type="molecule type" value="Genomic_DNA"/>
</dbReference>
<proteinExistence type="predicted"/>
<evidence type="ECO:0000259" key="1">
    <source>
        <dbReference type="Pfam" id="PF01248"/>
    </source>
</evidence>
<dbReference type="InterPro" id="IPR004038">
    <property type="entry name" value="Ribosomal_eL8/eL30/eS12/Gad45"/>
</dbReference>